<evidence type="ECO:0000256" key="6">
    <source>
        <dbReference type="SAM" id="Coils"/>
    </source>
</evidence>
<protein>
    <submittedName>
        <fullName evidence="9">Arginine utilization regulatory protein</fullName>
    </submittedName>
</protein>
<evidence type="ECO:0000259" key="8">
    <source>
        <dbReference type="PROSITE" id="PS50112"/>
    </source>
</evidence>
<dbReference type="InterPro" id="IPR000014">
    <property type="entry name" value="PAS"/>
</dbReference>
<keyword evidence="4" id="KW-0238">DNA-binding</keyword>
<keyword evidence="6" id="KW-0175">Coiled coil</keyword>
<dbReference type="InterPro" id="IPR027417">
    <property type="entry name" value="P-loop_NTPase"/>
</dbReference>
<dbReference type="Pfam" id="PF00989">
    <property type="entry name" value="PAS"/>
    <property type="match status" value="1"/>
</dbReference>
<evidence type="ECO:0000256" key="3">
    <source>
        <dbReference type="ARBA" id="ARBA00023015"/>
    </source>
</evidence>
<dbReference type="PANTHER" id="PTHR32071:SF74">
    <property type="entry name" value="TRANSCRIPTIONAL ACTIVATOR ROCR"/>
    <property type="match status" value="1"/>
</dbReference>
<dbReference type="InterPro" id="IPR002197">
    <property type="entry name" value="HTH_Fis"/>
</dbReference>
<evidence type="ECO:0000256" key="5">
    <source>
        <dbReference type="ARBA" id="ARBA00023163"/>
    </source>
</evidence>
<keyword evidence="10" id="KW-1185">Reference proteome</keyword>
<dbReference type="Gene3D" id="3.40.50.300">
    <property type="entry name" value="P-loop containing nucleotide triphosphate hydrolases"/>
    <property type="match status" value="1"/>
</dbReference>
<dbReference type="InterPro" id="IPR058031">
    <property type="entry name" value="AAA_lid_NorR"/>
</dbReference>
<evidence type="ECO:0000313" key="9">
    <source>
        <dbReference type="EMBL" id="SHJ55836.1"/>
    </source>
</evidence>
<dbReference type="InterPro" id="IPR002078">
    <property type="entry name" value="Sigma_54_int"/>
</dbReference>
<dbReference type="PROSITE" id="PS50045">
    <property type="entry name" value="SIGMA54_INTERACT_4"/>
    <property type="match status" value="1"/>
</dbReference>
<dbReference type="PROSITE" id="PS00688">
    <property type="entry name" value="SIGMA54_INTERACT_3"/>
    <property type="match status" value="1"/>
</dbReference>
<dbReference type="SMART" id="SM00382">
    <property type="entry name" value="AAA"/>
    <property type="match status" value="1"/>
</dbReference>
<dbReference type="SUPFAM" id="SSF55785">
    <property type="entry name" value="PYP-like sensor domain (PAS domain)"/>
    <property type="match status" value="1"/>
</dbReference>
<dbReference type="InterPro" id="IPR035965">
    <property type="entry name" value="PAS-like_dom_sf"/>
</dbReference>
<dbReference type="STRING" id="1121476.SAMN02745751_02841"/>
<dbReference type="AlphaFoldDB" id="A0A1M6KA80"/>
<feature type="domain" description="PAS" evidence="8">
    <location>
        <begin position="105"/>
        <end position="158"/>
    </location>
</feature>
<sequence>MKNNDGNLRELVTAIVKNIRQGVIVVDENNHIIESNDKALRTLDIDSIDNLNVNTLFKEYINDYDTRKTVTLSDGRKLKIRIVCKKGAEKKYKIFYLEKTREMVKKDILETIVNSIDEAIMACDAEGYMTLYNDSTQKLDELIREKVIGQHVTKVYNLSEETSIMMQAIKQKKSFIDARQTYITNAGKRLDIVCNTYPLFQENEVIGAVSIMRDNSKIQELLEEIVDLRESINSKGKKATVKNPVESKKYSFDNIIGVSEKINNTLKYSKKAAGSDSPVLIYGETGTGKEMFSQSIHNSSRRKDKPFVAINCAAIPENLLEGILFGTVKGAFSGAIDRPGLFEQANEGTLLLDELNSMPMGLQSKLLRVLQEGSIRRVGAVEEKNVDVRIISNINVKPLKAINENKLRQDLFYRLSGVSIEIPPLRERREDIPILSNLFINKFNKNLDMSVKGLSAEVLDIFNIYPWPGNIRELQHAFETAMNIMDKNESIILRNHLPFHIINEINHESNSGDEIEFCSTTNKLSETLNLVEKQLILNVLKENNWNISHAAKSLDIHRQGLQYRMKKHGISQERVK</sequence>
<dbReference type="InterPro" id="IPR009057">
    <property type="entry name" value="Homeodomain-like_sf"/>
</dbReference>
<evidence type="ECO:0000256" key="1">
    <source>
        <dbReference type="ARBA" id="ARBA00022741"/>
    </source>
</evidence>
<evidence type="ECO:0000256" key="4">
    <source>
        <dbReference type="ARBA" id="ARBA00023125"/>
    </source>
</evidence>
<dbReference type="Gene3D" id="1.10.10.60">
    <property type="entry name" value="Homeodomain-like"/>
    <property type="match status" value="1"/>
</dbReference>
<reference evidence="9 10" key="1">
    <citation type="submission" date="2016-11" db="EMBL/GenBank/DDBJ databases">
        <authorList>
            <person name="Jaros S."/>
            <person name="Januszkiewicz K."/>
            <person name="Wedrychowicz H."/>
        </authorList>
    </citation>
    <scope>NUCLEOTIDE SEQUENCE [LARGE SCALE GENOMIC DNA]</scope>
    <source>
        <strain evidence="9 10">DSM 17477</strain>
    </source>
</reference>
<dbReference type="CDD" id="cd00130">
    <property type="entry name" value="PAS"/>
    <property type="match status" value="1"/>
</dbReference>
<dbReference type="SUPFAM" id="SSF46689">
    <property type="entry name" value="Homeodomain-like"/>
    <property type="match status" value="1"/>
</dbReference>
<organism evidence="9 10">
    <name type="scientific">Dethiosulfatibacter aminovorans DSM 17477</name>
    <dbReference type="NCBI Taxonomy" id="1121476"/>
    <lineage>
        <taxon>Bacteria</taxon>
        <taxon>Bacillati</taxon>
        <taxon>Bacillota</taxon>
        <taxon>Tissierellia</taxon>
        <taxon>Dethiosulfatibacter</taxon>
    </lineage>
</organism>
<dbReference type="RefSeq" id="WP_094762959.1">
    <property type="nucleotide sequence ID" value="NZ_FQZL01000025.1"/>
</dbReference>
<evidence type="ECO:0000313" key="10">
    <source>
        <dbReference type="Proteomes" id="UP000184052"/>
    </source>
</evidence>
<feature type="domain" description="Sigma-54 factor interaction" evidence="7">
    <location>
        <begin position="255"/>
        <end position="483"/>
    </location>
</feature>
<accession>A0A1M6KA80</accession>
<dbReference type="InterPro" id="IPR025944">
    <property type="entry name" value="Sigma_54_int_dom_CS"/>
</dbReference>
<dbReference type="Pfam" id="PF13426">
    <property type="entry name" value="PAS_9"/>
    <property type="match status" value="1"/>
</dbReference>
<name>A0A1M6KA80_9FIRM</name>
<dbReference type="Gene3D" id="1.10.8.60">
    <property type="match status" value="1"/>
</dbReference>
<keyword evidence="3" id="KW-0805">Transcription regulation</keyword>
<dbReference type="SUPFAM" id="SSF52540">
    <property type="entry name" value="P-loop containing nucleoside triphosphate hydrolases"/>
    <property type="match status" value="1"/>
</dbReference>
<dbReference type="CDD" id="cd00009">
    <property type="entry name" value="AAA"/>
    <property type="match status" value="1"/>
</dbReference>
<dbReference type="GO" id="GO:0005524">
    <property type="term" value="F:ATP binding"/>
    <property type="evidence" value="ECO:0007669"/>
    <property type="project" value="UniProtKB-KW"/>
</dbReference>
<dbReference type="SMART" id="SM00091">
    <property type="entry name" value="PAS"/>
    <property type="match status" value="2"/>
</dbReference>
<dbReference type="NCBIfam" id="TIGR00229">
    <property type="entry name" value="sensory_box"/>
    <property type="match status" value="1"/>
</dbReference>
<keyword evidence="1" id="KW-0547">Nucleotide-binding</keyword>
<proteinExistence type="predicted"/>
<dbReference type="PROSITE" id="PS00676">
    <property type="entry name" value="SIGMA54_INTERACT_2"/>
    <property type="match status" value="1"/>
</dbReference>
<gene>
    <name evidence="9" type="ORF">SAMN02745751_02841</name>
</gene>
<dbReference type="FunFam" id="3.40.50.300:FF:000006">
    <property type="entry name" value="DNA-binding transcriptional regulator NtrC"/>
    <property type="match status" value="1"/>
</dbReference>
<dbReference type="Pfam" id="PF00158">
    <property type="entry name" value="Sigma54_activat"/>
    <property type="match status" value="1"/>
</dbReference>
<keyword evidence="5" id="KW-0804">Transcription</keyword>
<dbReference type="GO" id="GO:0043565">
    <property type="term" value="F:sequence-specific DNA binding"/>
    <property type="evidence" value="ECO:0007669"/>
    <property type="project" value="InterPro"/>
</dbReference>
<evidence type="ECO:0000259" key="7">
    <source>
        <dbReference type="PROSITE" id="PS50045"/>
    </source>
</evidence>
<dbReference type="PROSITE" id="PS00675">
    <property type="entry name" value="SIGMA54_INTERACT_1"/>
    <property type="match status" value="1"/>
</dbReference>
<dbReference type="PRINTS" id="PR01590">
    <property type="entry name" value="HTHFIS"/>
</dbReference>
<keyword evidence="2" id="KW-0067">ATP-binding</keyword>
<dbReference type="GO" id="GO:0006355">
    <property type="term" value="P:regulation of DNA-templated transcription"/>
    <property type="evidence" value="ECO:0007669"/>
    <property type="project" value="InterPro"/>
</dbReference>
<dbReference type="Pfam" id="PF25601">
    <property type="entry name" value="AAA_lid_14"/>
    <property type="match status" value="1"/>
</dbReference>
<dbReference type="Pfam" id="PF02954">
    <property type="entry name" value="HTH_8"/>
    <property type="match status" value="1"/>
</dbReference>
<dbReference type="InterPro" id="IPR003593">
    <property type="entry name" value="AAA+_ATPase"/>
</dbReference>
<dbReference type="InterPro" id="IPR025662">
    <property type="entry name" value="Sigma_54_int_dom_ATP-bd_1"/>
</dbReference>
<dbReference type="EMBL" id="FQZL01000025">
    <property type="protein sequence ID" value="SHJ55836.1"/>
    <property type="molecule type" value="Genomic_DNA"/>
</dbReference>
<feature type="coiled-coil region" evidence="6">
    <location>
        <begin position="211"/>
        <end position="238"/>
    </location>
</feature>
<dbReference type="PANTHER" id="PTHR32071">
    <property type="entry name" value="TRANSCRIPTIONAL REGULATORY PROTEIN"/>
    <property type="match status" value="1"/>
</dbReference>
<dbReference type="InterPro" id="IPR025943">
    <property type="entry name" value="Sigma_54_int_dom_ATP-bd_2"/>
</dbReference>
<dbReference type="InterPro" id="IPR013767">
    <property type="entry name" value="PAS_fold"/>
</dbReference>
<dbReference type="Gene3D" id="3.30.450.20">
    <property type="entry name" value="PAS domain"/>
    <property type="match status" value="1"/>
</dbReference>
<dbReference type="Proteomes" id="UP000184052">
    <property type="component" value="Unassembled WGS sequence"/>
</dbReference>
<evidence type="ECO:0000256" key="2">
    <source>
        <dbReference type="ARBA" id="ARBA00022840"/>
    </source>
</evidence>
<dbReference type="PROSITE" id="PS50112">
    <property type="entry name" value="PAS"/>
    <property type="match status" value="1"/>
</dbReference>
<dbReference type="OrthoDB" id="5411866at2"/>